<evidence type="ECO:0000259" key="8">
    <source>
        <dbReference type="PROSITE" id="PS50944"/>
    </source>
</evidence>
<name>A0A0P9CAA5_9BACL</name>
<dbReference type="GO" id="GO:0005737">
    <property type="term" value="C:cytoplasm"/>
    <property type="evidence" value="ECO:0007669"/>
    <property type="project" value="UniProtKB-SubCell"/>
</dbReference>
<dbReference type="OrthoDB" id="9791355at2"/>
<dbReference type="InterPro" id="IPR036421">
    <property type="entry name" value="Fe_dep_repressor_sf"/>
</dbReference>
<dbReference type="SMART" id="SM00529">
    <property type="entry name" value="HTH_DTXR"/>
    <property type="match status" value="1"/>
</dbReference>
<dbReference type="InterPro" id="IPR036388">
    <property type="entry name" value="WH-like_DNA-bd_sf"/>
</dbReference>
<dbReference type="GO" id="GO:0003677">
    <property type="term" value="F:DNA binding"/>
    <property type="evidence" value="ECO:0007669"/>
    <property type="project" value="UniProtKB-KW"/>
</dbReference>
<reference evidence="9 10" key="1">
    <citation type="submission" date="2015-09" db="EMBL/GenBank/DDBJ databases">
        <title>Draft genome sequence of Alicyclobacillus ferrooxydans DSM 22381.</title>
        <authorList>
            <person name="Hemp J."/>
        </authorList>
    </citation>
    <scope>NUCLEOTIDE SEQUENCE [LARGE SCALE GENOMIC DNA]</scope>
    <source>
        <strain evidence="9 10">TC-34</strain>
    </source>
</reference>
<dbReference type="SUPFAM" id="SSF50037">
    <property type="entry name" value="C-terminal domain of transcriptional repressors"/>
    <property type="match status" value="1"/>
</dbReference>
<dbReference type="Pfam" id="PF02742">
    <property type="entry name" value="Fe_dep_repr_C"/>
    <property type="match status" value="1"/>
</dbReference>
<dbReference type="AlphaFoldDB" id="A0A0P9CAA5"/>
<dbReference type="PATRIC" id="fig|471514.4.peg.4690"/>
<dbReference type="PANTHER" id="PTHR33238">
    <property type="entry name" value="IRON (METAL) DEPENDENT REPRESSOR, DTXR FAMILY"/>
    <property type="match status" value="1"/>
</dbReference>
<evidence type="ECO:0000256" key="2">
    <source>
        <dbReference type="ARBA" id="ARBA00007871"/>
    </source>
</evidence>
<dbReference type="InterPro" id="IPR036390">
    <property type="entry name" value="WH_DNA-bd_sf"/>
</dbReference>
<dbReference type="InterPro" id="IPR001367">
    <property type="entry name" value="Fe_dep_repressor"/>
</dbReference>
<evidence type="ECO:0000256" key="7">
    <source>
        <dbReference type="ARBA" id="ARBA00023163"/>
    </source>
</evidence>
<feature type="domain" description="HTH dtxR-type" evidence="8">
    <location>
        <begin position="1"/>
        <end position="64"/>
    </location>
</feature>
<evidence type="ECO:0000313" key="10">
    <source>
        <dbReference type="Proteomes" id="UP000050482"/>
    </source>
</evidence>
<evidence type="ECO:0000256" key="6">
    <source>
        <dbReference type="ARBA" id="ARBA00023125"/>
    </source>
</evidence>
<dbReference type="GO" id="GO:0045892">
    <property type="term" value="P:negative regulation of DNA-templated transcription"/>
    <property type="evidence" value="ECO:0007669"/>
    <property type="project" value="TreeGrafter"/>
</dbReference>
<dbReference type="PROSITE" id="PS50944">
    <property type="entry name" value="HTH_DTXR"/>
    <property type="match status" value="1"/>
</dbReference>
<protein>
    <submittedName>
        <fullName evidence="9">DtxR family transcriptional regulator</fullName>
    </submittedName>
</protein>
<dbReference type="PANTHER" id="PTHR33238:SF10">
    <property type="entry name" value="IRON-DEPENDENT REPRESSOR IDER"/>
    <property type="match status" value="1"/>
</dbReference>
<gene>
    <name evidence="9" type="ORF">AN477_18790</name>
</gene>
<dbReference type="InterPro" id="IPR022687">
    <property type="entry name" value="HTH_DTXR"/>
</dbReference>
<comment type="subunit">
    <text evidence="3">Homodimer.</text>
</comment>
<dbReference type="Pfam" id="PF04023">
    <property type="entry name" value="FeoA"/>
    <property type="match status" value="1"/>
</dbReference>
<comment type="caution">
    <text evidence="9">The sequence shown here is derived from an EMBL/GenBank/DDBJ whole genome shotgun (WGS) entry which is preliminary data.</text>
</comment>
<dbReference type="InterPro" id="IPR007167">
    <property type="entry name" value="Fe-transptr_FeoA-like"/>
</dbReference>
<dbReference type="GO" id="GO:0003700">
    <property type="term" value="F:DNA-binding transcription factor activity"/>
    <property type="evidence" value="ECO:0007669"/>
    <property type="project" value="InterPro"/>
</dbReference>
<proteinExistence type="inferred from homology"/>
<dbReference type="Gene3D" id="1.10.10.10">
    <property type="entry name" value="Winged helix-like DNA-binding domain superfamily/Winged helix DNA-binding domain"/>
    <property type="match status" value="1"/>
</dbReference>
<dbReference type="InterPro" id="IPR008988">
    <property type="entry name" value="Transcriptional_repressor_C"/>
</dbReference>
<dbReference type="Pfam" id="PF01325">
    <property type="entry name" value="Fe_dep_repress"/>
    <property type="match status" value="1"/>
</dbReference>
<dbReference type="SMART" id="SM00899">
    <property type="entry name" value="FeoA"/>
    <property type="match status" value="1"/>
</dbReference>
<dbReference type="GO" id="GO:0046983">
    <property type="term" value="F:protein dimerization activity"/>
    <property type="evidence" value="ECO:0007669"/>
    <property type="project" value="InterPro"/>
</dbReference>
<evidence type="ECO:0000256" key="1">
    <source>
        <dbReference type="ARBA" id="ARBA00004496"/>
    </source>
</evidence>
<dbReference type="GO" id="GO:0046914">
    <property type="term" value="F:transition metal ion binding"/>
    <property type="evidence" value="ECO:0007669"/>
    <property type="project" value="InterPro"/>
</dbReference>
<dbReference type="Proteomes" id="UP000050482">
    <property type="component" value="Unassembled WGS sequence"/>
</dbReference>
<organism evidence="9 10">
    <name type="scientific">Alicyclobacillus ferrooxydans</name>
    <dbReference type="NCBI Taxonomy" id="471514"/>
    <lineage>
        <taxon>Bacteria</taxon>
        <taxon>Bacillati</taxon>
        <taxon>Bacillota</taxon>
        <taxon>Bacilli</taxon>
        <taxon>Bacillales</taxon>
        <taxon>Alicyclobacillaceae</taxon>
        <taxon>Alicyclobacillus</taxon>
    </lineage>
</organism>
<keyword evidence="6" id="KW-0238">DNA-binding</keyword>
<evidence type="ECO:0000256" key="5">
    <source>
        <dbReference type="ARBA" id="ARBA00023015"/>
    </source>
</evidence>
<comment type="subcellular location">
    <subcellularLocation>
        <location evidence="1">Cytoplasm</location>
    </subcellularLocation>
</comment>
<keyword evidence="4" id="KW-0408">Iron</keyword>
<dbReference type="Gene3D" id="2.30.30.90">
    <property type="match status" value="1"/>
</dbReference>
<comment type="similarity">
    <text evidence="2">Belongs to the DtxR/MntR family.</text>
</comment>
<dbReference type="RefSeq" id="WP_054970710.1">
    <property type="nucleotide sequence ID" value="NZ_LJCO01000079.1"/>
</dbReference>
<dbReference type="SUPFAM" id="SSF47979">
    <property type="entry name" value="Iron-dependent repressor protein, dimerization domain"/>
    <property type="match status" value="1"/>
</dbReference>
<dbReference type="InterPro" id="IPR022689">
    <property type="entry name" value="Iron_dep_repressor"/>
</dbReference>
<evidence type="ECO:0000313" key="9">
    <source>
        <dbReference type="EMBL" id="KPV42338.1"/>
    </source>
</evidence>
<dbReference type="EMBL" id="LJCO01000079">
    <property type="protein sequence ID" value="KPV42338.1"/>
    <property type="molecule type" value="Genomic_DNA"/>
</dbReference>
<dbReference type="InterPro" id="IPR038157">
    <property type="entry name" value="FeoA_core_dom"/>
</dbReference>
<dbReference type="STRING" id="471514.AN477_18790"/>
<keyword evidence="5" id="KW-0805">Transcription regulation</keyword>
<evidence type="ECO:0000256" key="4">
    <source>
        <dbReference type="ARBA" id="ARBA00023004"/>
    </source>
</evidence>
<dbReference type="SUPFAM" id="SSF46785">
    <property type="entry name" value="Winged helix' DNA-binding domain"/>
    <property type="match status" value="1"/>
</dbReference>
<sequence length="227" mass="24956">MPRTHGVEQYLEAIYILTGEGVTVLGSVLADYLNVSRPTITQTVQRLSNAGLVTMGAGKEISLTDEGLDKAETVVRRHRLLERWLSDELGLDWADAHVEAGRLEHAISPLVEQRLYERLGHPLTCPHGNLIPGTGSRQPHGMRLTDVVPPAQVEIIRIFEHAEEDLGLLRFLHQAGLIPGAQVNVNQTESRYEAGVPVEVNGQVYALDLTVAERIIVQPASVTQKSE</sequence>
<keyword evidence="10" id="KW-1185">Reference proteome</keyword>
<accession>A0A0P9CAA5</accession>
<keyword evidence="7" id="KW-0804">Transcription</keyword>
<evidence type="ECO:0000256" key="3">
    <source>
        <dbReference type="ARBA" id="ARBA00011738"/>
    </source>
</evidence>
<dbReference type="InterPro" id="IPR050536">
    <property type="entry name" value="DtxR_MntR_Metal-Reg"/>
</dbReference>